<dbReference type="BioCyc" id="ECAT999415-HMP:GTTI-619-MONOMER"/>
<keyword evidence="3" id="KW-1185">Reference proteome</keyword>
<reference evidence="2 3" key="1">
    <citation type="submission" date="2013-02" db="EMBL/GenBank/DDBJ databases">
        <title>The Genome Sequence of Lactobacillus catenaformis F0143.</title>
        <authorList>
            <consortium name="The Broad Institute Genome Sequencing Platform"/>
            <person name="Earl A."/>
            <person name="Ward D."/>
            <person name="Feldgarden M."/>
            <person name="Gevers D."/>
            <person name="Izard J."/>
            <person name="Blanton J.M."/>
            <person name="Mathney J."/>
            <person name="Dewhirst F.E."/>
            <person name="Young S.K."/>
            <person name="Zeng Q."/>
            <person name="Gargeya S."/>
            <person name="Fitzgerald M."/>
            <person name="Haas B."/>
            <person name="Abouelleil A."/>
            <person name="Alvarado L."/>
            <person name="Arachchi H.M."/>
            <person name="Berlin A."/>
            <person name="Chapman S.B."/>
            <person name="Gearin G."/>
            <person name="Goldberg J."/>
            <person name="Griggs A."/>
            <person name="Gujja S."/>
            <person name="Hansen M."/>
            <person name="Heiman D."/>
            <person name="Howarth C."/>
            <person name="Larimer J."/>
            <person name="Lui A."/>
            <person name="MacDonald P.J.P."/>
            <person name="McCowen C."/>
            <person name="Montmayeur A."/>
            <person name="Murphy C."/>
            <person name="Neiman D."/>
            <person name="Pearson M."/>
            <person name="Priest M."/>
            <person name="Roberts A."/>
            <person name="Saif S."/>
            <person name="Shea T."/>
            <person name="Sisk P."/>
            <person name="Stolte C."/>
            <person name="Sykes S."/>
            <person name="Wortman J."/>
            <person name="Nusbaum C."/>
            <person name="Birren B."/>
        </authorList>
    </citation>
    <scope>NUCLEOTIDE SEQUENCE [LARGE SCALE GENOMIC DNA]</scope>
    <source>
        <strain evidence="2 3">OT 569</strain>
    </source>
</reference>
<keyword evidence="1" id="KW-0479">Metal-binding</keyword>
<dbReference type="PANTHER" id="PTHR30037">
    <property type="entry name" value="DNA-3-METHYLADENINE GLYCOSYLASE 1"/>
    <property type="match status" value="1"/>
</dbReference>
<dbReference type="AlphaFoldDB" id="M2Q473"/>
<gene>
    <name evidence="2" type="ORF">HMPREF9943_00599</name>
</gene>
<dbReference type="GO" id="GO:0008725">
    <property type="term" value="F:DNA-3-methyladenine glycosylase activity"/>
    <property type="evidence" value="ECO:0007669"/>
    <property type="project" value="InterPro"/>
</dbReference>
<organism evidence="2 3">
    <name type="scientific">Eggerthia catenaformis OT 569 = DSM 20559</name>
    <dbReference type="NCBI Taxonomy" id="999415"/>
    <lineage>
        <taxon>Bacteria</taxon>
        <taxon>Bacillati</taxon>
        <taxon>Bacillota</taxon>
        <taxon>Erysipelotrichia</taxon>
        <taxon>Erysipelotrichales</taxon>
        <taxon>Coprobacillaceae</taxon>
        <taxon>Eggerthia</taxon>
    </lineage>
</organism>
<comment type="caution">
    <text evidence="2">The sequence shown here is derived from an EMBL/GenBank/DDBJ whole genome shotgun (WGS) entry which is preliminary data.</text>
</comment>
<dbReference type="PATRIC" id="fig|999415.3.peg.597"/>
<dbReference type="Gene3D" id="1.10.340.30">
    <property type="entry name" value="Hypothetical protein, domain 2"/>
    <property type="match status" value="1"/>
</dbReference>
<dbReference type="eggNOG" id="COG2818">
    <property type="taxonomic scope" value="Bacteria"/>
</dbReference>
<dbReference type="Pfam" id="PF03352">
    <property type="entry name" value="Adenine_glyco"/>
    <property type="match status" value="1"/>
</dbReference>
<dbReference type="InterPro" id="IPR052891">
    <property type="entry name" value="DNA-3mA_glycosylase"/>
</dbReference>
<dbReference type="InterPro" id="IPR005019">
    <property type="entry name" value="Adenine_glyco"/>
</dbReference>
<proteinExistence type="predicted"/>
<dbReference type="InterPro" id="IPR011257">
    <property type="entry name" value="DNA_glycosylase"/>
</dbReference>
<dbReference type="GO" id="GO:0006284">
    <property type="term" value="P:base-excision repair"/>
    <property type="evidence" value="ECO:0007669"/>
    <property type="project" value="InterPro"/>
</dbReference>
<feature type="binding site" evidence="1">
    <location>
        <position position="176"/>
    </location>
    <ligand>
        <name>Zn(2+)</name>
        <dbReference type="ChEBI" id="CHEBI:29105"/>
    </ligand>
</feature>
<feature type="binding site" evidence="1">
    <location>
        <position position="172"/>
    </location>
    <ligand>
        <name>Zn(2+)</name>
        <dbReference type="ChEBI" id="CHEBI:29105"/>
    </ligand>
</feature>
<evidence type="ECO:0000313" key="2">
    <source>
        <dbReference type="EMBL" id="EMD17036.1"/>
    </source>
</evidence>
<dbReference type="GO" id="GO:0046872">
    <property type="term" value="F:metal ion binding"/>
    <property type="evidence" value="ECO:0007669"/>
    <property type="project" value="UniProtKB-KW"/>
</dbReference>
<name>M2Q473_9FIRM</name>
<dbReference type="EMBL" id="AGEJ01000011">
    <property type="protein sequence ID" value="EMD17036.1"/>
    <property type="molecule type" value="Genomic_DNA"/>
</dbReference>
<feature type="binding site" evidence="1">
    <location>
        <position position="3"/>
    </location>
    <ligand>
        <name>Zn(2+)</name>
        <dbReference type="ChEBI" id="CHEBI:29105"/>
    </ligand>
</feature>
<accession>M2Q473</accession>
<dbReference type="RefSeq" id="WP_004801880.1">
    <property type="nucleotide sequence ID" value="NZ_KB446647.1"/>
</dbReference>
<feature type="binding site" evidence="1">
    <location>
        <position position="15"/>
    </location>
    <ligand>
        <name>Zn(2+)</name>
        <dbReference type="ChEBI" id="CHEBI:29105"/>
    </ligand>
</feature>
<evidence type="ECO:0000256" key="1">
    <source>
        <dbReference type="PIRSR" id="PIRSR605019-1"/>
    </source>
</evidence>
<dbReference type="STRING" id="999415.HMPREF9943_00599"/>
<dbReference type="Proteomes" id="UP000011758">
    <property type="component" value="Unassembled WGS sequence"/>
</dbReference>
<dbReference type="SUPFAM" id="SSF48150">
    <property type="entry name" value="DNA-glycosylase"/>
    <property type="match status" value="1"/>
</dbReference>
<keyword evidence="1" id="KW-0862">Zinc</keyword>
<dbReference type="PANTHER" id="PTHR30037:SF4">
    <property type="entry name" value="DNA-3-METHYLADENINE GLYCOSYLASE I"/>
    <property type="match status" value="1"/>
</dbReference>
<sequence length="179" mass="21040">MRCEWANDDLMIKYHDQVWGKETHDEIKLFKMLVLEGMQAGLSWLTILKKEQAYSDAFDQFDYHKIASYNTEKIVSLYDYPGIIHNKNKIHSIITNAQCFIKIQKEYGSFDAFIWQFTHHPLRHAVKCFKDLPAKDELSEKIAKILKSYGFKYVGPVIIYSYLQAIGVYNDHIIGCEYE</sequence>
<evidence type="ECO:0000313" key="3">
    <source>
        <dbReference type="Proteomes" id="UP000011758"/>
    </source>
</evidence>
<protein>
    <submittedName>
        <fullName evidence="2">DNA-3-methyladenine glycosylase I</fullName>
    </submittedName>
</protein>